<organism evidence="1">
    <name type="scientific">marine metagenome</name>
    <dbReference type="NCBI Taxonomy" id="408172"/>
    <lineage>
        <taxon>unclassified sequences</taxon>
        <taxon>metagenomes</taxon>
        <taxon>ecological metagenomes</taxon>
    </lineage>
</organism>
<accession>A0A383DIT9</accession>
<protein>
    <submittedName>
        <fullName evidence="1">Uncharacterized protein</fullName>
    </submittedName>
</protein>
<proteinExistence type="predicted"/>
<name>A0A383DIT9_9ZZZZ</name>
<dbReference type="AlphaFoldDB" id="A0A383DIT9"/>
<reference evidence="1" key="1">
    <citation type="submission" date="2018-05" db="EMBL/GenBank/DDBJ databases">
        <authorList>
            <person name="Lanie J.A."/>
            <person name="Ng W.-L."/>
            <person name="Kazmierczak K.M."/>
            <person name="Andrzejewski T.M."/>
            <person name="Davidsen T.M."/>
            <person name="Wayne K.J."/>
            <person name="Tettelin H."/>
            <person name="Glass J.I."/>
            <person name="Rusch D."/>
            <person name="Podicherti R."/>
            <person name="Tsui H.-C.T."/>
            <person name="Winkler M.E."/>
        </authorList>
    </citation>
    <scope>NUCLEOTIDE SEQUENCE</scope>
</reference>
<feature type="non-terminal residue" evidence="1">
    <location>
        <position position="1"/>
    </location>
</feature>
<dbReference type="EMBL" id="UINC01217592">
    <property type="protein sequence ID" value="SVE44249.1"/>
    <property type="molecule type" value="Genomic_DNA"/>
</dbReference>
<evidence type="ECO:0000313" key="1">
    <source>
        <dbReference type="EMBL" id="SVE44249.1"/>
    </source>
</evidence>
<sequence length="31" mass="3611">VVTDGKPDAELLERQWRDYAHPPRVEVYAAE</sequence>
<gene>
    <name evidence="1" type="ORF">METZ01_LOCUS497103</name>
</gene>